<dbReference type="Gene3D" id="1.10.10.10">
    <property type="entry name" value="Winged helix-like DNA-binding domain superfamily/Winged helix DNA-binding domain"/>
    <property type="match status" value="1"/>
</dbReference>
<dbReference type="GO" id="GO:0003677">
    <property type="term" value="F:DNA binding"/>
    <property type="evidence" value="ECO:0007669"/>
    <property type="project" value="InterPro"/>
</dbReference>
<dbReference type="NCBIfam" id="TIGR02937">
    <property type="entry name" value="sigma70-ECF"/>
    <property type="match status" value="1"/>
</dbReference>
<dbReference type="InterPro" id="IPR036388">
    <property type="entry name" value="WH-like_DNA-bd_sf"/>
</dbReference>
<accession>A0AAW9NPC0</accession>
<comment type="similarity">
    <text evidence="1">Belongs to the sigma-70 factor family. ECF subfamily.</text>
</comment>
<dbReference type="Pfam" id="PF08281">
    <property type="entry name" value="Sigma70_r4_2"/>
    <property type="match status" value="1"/>
</dbReference>
<evidence type="ECO:0000313" key="8">
    <source>
        <dbReference type="Proteomes" id="UP001344888"/>
    </source>
</evidence>
<reference evidence="7 8" key="1">
    <citation type="submission" date="2023-03" db="EMBL/GenBank/DDBJ databases">
        <title>Bacillus Genome Sequencing.</title>
        <authorList>
            <person name="Dunlap C."/>
        </authorList>
    </citation>
    <scope>NUCLEOTIDE SEQUENCE [LARGE SCALE GENOMIC DNA]</scope>
    <source>
        <strain evidence="7 8">B-59205</strain>
    </source>
</reference>
<name>A0AAW9NPC0_9BACL</name>
<dbReference type="PANTHER" id="PTHR43133:SF51">
    <property type="entry name" value="RNA POLYMERASE SIGMA FACTOR"/>
    <property type="match status" value="1"/>
</dbReference>
<dbReference type="CDD" id="cd06171">
    <property type="entry name" value="Sigma70_r4"/>
    <property type="match status" value="1"/>
</dbReference>
<dbReference type="GO" id="GO:0016987">
    <property type="term" value="F:sigma factor activity"/>
    <property type="evidence" value="ECO:0007669"/>
    <property type="project" value="UniProtKB-KW"/>
</dbReference>
<dbReference type="SUPFAM" id="SSF88659">
    <property type="entry name" value="Sigma3 and sigma4 domains of RNA polymerase sigma factors"/>
    <property type="match status" value="1"/>
</dbReference>
<dbReference type="Pfam" id="PF04542">
    <property type="entry name" value="Sigma70_r2"/>
    <property type="match status" value="1"/>
</dbReference>
<evidence type="ECO:0000259" key="6">
    <source>
        <dbReference type="Pfam" id="PF08281"/>
    </source>
</evidence>
<proteinExistence type="inferred from homology"/>
<dbReference type="PANTHER" id="PTHR43133">
    <property type="entry name" value="RNA POLYMERASE ECF-TYPE SIGMA FACTO"/>
    <property type="match status" value="1"/>
</dbReference>
<evidence type="ECO:0000256" key="1">
    <source>
        <dbReference type="ARBA" id="ARBA00010641"/>
    </source>
</evidence>
<protein>
    <submittedName>
        <fullName evidence="7">Sigma-70 family RNA polymerase sigma factor</fullName>
    </submittedName>
</protein>
<feature type="domain" description="RNA polymerase sigma factor 70 region 4 type 2" evidence="6">
    <location>
        <begin position="95"/>
        <end position="146"/>
    </location>
</feature>
<dbReference type="EMBL" id="JARSFG010000010">
    <property type="protein sequence ID" value="MEC1178167.1"/>
    <property type="molecule type" value="Genomic_DNA"/>
</dbReference>
<evidence type="ECO:0000313" key="7">
    <source>
        <dbReference type="EMBL" id="MEC1178167.1"/>
    </source>
</evidence>
<dbReference type="AlphaFoldDB" id="A0AAW9NPC0"/>
<dbReference type="InterPro" id="IPR007627">
    <property type="entry name" value="RNA_pol_sigma70_r2"/>
</dbReference>
<keyword evidence="8" id="KW-1185">Reference proteome</keyword>
<feature type="domain" description="RNA polymerase sigma-70 region 2" evidence="5">
    <location>
        <begin position="16"/>
        <end position="75"/>
    </location>
</feature>
<organism evidence="7 8">
    <name type="scientific">Metasolibacillus meyeri</name>
    <dbReference type="NCBI Taxonomy" id="1071052"/>
    <lineage>
        <taxon>Bacteria</taxon>
        <taxon>Bacillati</taxon>
        <taxon>Bacillota</taxon>
        <taxon>Bacilli</taxon>
        <taxon>Bacillales</taxon>
        <taxon>Caryophanaceae</taxon>
        <taxon>Metasolibacillus</taxon>
    </lineage>
</organism>
<dbReference type="InterPro" id="IPR013249">
    <property type="entry name" value="RNA_pol_sigma70_r4_t2"/>
</dbReference>
<keyword evidence="4" id="KW-0804">Transcription</keyword>
<evidence type="ECO:0000256" key="4">
    <source>
        <dbReference type="ARBA" id="ARBA00023163"/>
    </source>
</evidence>
<gene>
    <name evidence="7" type="ORF">P9B03_06695</name>
</gene>
<dbReference type="InterPro" id="IPR014284">
    <property type="entry name" value="RNA_pol_sigma-70_dom"/>
</dbReference>
<dbReference type="RefSeq" id="WP_326122696.1">
    <property type="nucleotide sequence ID" value="NZ_JARSFG010000010.1"/>
</dbReference>
<dbReference type="Gene3D" id="1.10.1740.10">
    <property type="match status" value="1"/>
</dbReference>
<keyword evidence="2" id="KW-0805">Transcription regulation</keyword>
<evidence type="ECO:0000256" key="2">
    <source>
        <dbReference type="ARBA" id="ARBA00023015"/>
    </source>
</evidence>
<dbReference type="SUPFAM" id="SSF88946">
    <property type="entry name" value="Sigma2 domain of RNA polymerase sigma factors"/>
    <property type="match status" value="1"/>
</dbReference>
<dbReference type="InterPro" id="IPR013324">
    <property type="entry name" value="RNA_pol_sigma_r3/r4-like"/>
</dbReference>
<dbReference type="Proteomes" id="UP001344888">
    <property type="component" value="Unassembled WGS sequence"/>
</dbReference>
<keyword evidence="3" id="KW-0731">Sigma factor</keyword>
<evidence type="ECO:0000259" key="5">
    <source>
        <dbReference type="Pfam" id="PF04542"/>
    </source>
</evidence>
<dbReference type="InterPro" id="IPR039425">
    <property type="entry name" value="RNA_pol_sigma-70-like"/>
</dbReference>
<evidence type="ECO:0000256" key="3">
    <source>
        <dbReference type="ARBA" id="ARBA00023082"/>
    </source>
</evidence>
<comment type="caution">
    <text evidence="7">The sequence shown here is derived from an EMBL/GenBank/DDBJ whole genome shotgun (WGS) entry which is preliminary data.</text>
</comment>
<sequence>MGEDSLLRILEMQEERFYKIAYAYLRNEQDALDAYQELVYRALKHGHKVREPAFMTTWLVRVLINICLDMKKKQQTTITLDAVQEPAKYDTSTVELSELLAQLSPAEQELIYLKYVEDLKNQDIAVRQNIPEGTVKSRIHTTLRKLRSFWKEERG</sequence>
<dbReference type="GO" id="GO:0006352">
    <property type="term" value="P:DNA-templated transcription initiation"/>
    <property type="evidence" value="ECO:0007669"/>
    <property type="project" value="InterPro"/>
</dbReference>
<dbReference type="InterPro" id="IPR013325">
    <property type="entry name" value="RNA_pol_sigma_r2"/>
</dbReference>